<evidence type="ECO:0000256" key="2">
    <source>
        <dbReference type="SAM" id="MobiDB-lite"/>
    </source>
</evidence>
<dbReference type="GO" id="GO:0051087">
    <property type="term" value="F:protein-folding chaperone binding"/>
    <property type="evidence" value="ECO:0007669"/>
    <property type="project" value="InterPro"/>
</dbReference>
<feature type="compositionally biased region" description="Low complexity" evidence="2">
    <location>
        <begin position="377"/>
        <end position="404"/>
    </location>
</feature>
<evidence type="ECO:0000256" key="1">
    <source>
        <dbReference type="ARBA" id="ARBA00023186"/>
    </source>
</evidence>
<protein>
    <submittedName>
        <fullName evidence="5">BAG family molecular chaperone regulator 1</fullName>
    </submittedName>
</protein>
<feature type="chain" id="PRO_5018130181" evidence="3">
    <location>
        <begin position="37"/>
        <end position="412"/>
    </location>
</feature>
<organism evidence="5">
    <name type="scientific">Zea mays</name>
    <name type="common">Maize</name>
    <dbReference type="NCBI Taxonomy" id="4577"/>
    <lineage>
        <taxon>Eukaryota</taxon>
        <taxon>Viridiplantae</taxon>
        <taxon>Streptophyta</taxon>
        <taxon>Embryophyta</taxon>
        <taxon>Tracheophyta</taxon>
        <taxon>Spermatophyta</taxon>
        <taxon>Magnoliopsida</taxon>
        <taxon>Liliopsida</taxon>
        <taxon>Poales</taxon>
        <taxon>Poaceae</taxon>
        <taxon>PACMAD clade</taxon>
        <taxon>Panicoideae</taxon>
        <taxon>Andropogonodae</taxon>
        <taxon>Andropogoneae</taxon>
        <taxon>Tripsacinae</taxon>
        <taxon>Zea</taxon>
    </lineage>
</organism>
<comment type="caution">
    <text evidence="5">The sequence shown here is derived from an EMBL/GenBank/DDBJ whole genome shotgun (WGS) entry which is preliminary data.</text>
</comment>
<dbReference type="InterPro" id="IPR003103">
    <property type="entry name" value="BAG_domain"/>
</dbReference>
<dbReference type="EMBL" id="NCVQ01000007">
    <property type="protein sequence ID" value="PWZ17061.1"/>
    <property type="molecule type" value="Genomic_DNA"/>
</dbReference>
<dbReference type="Pfam" id="PF02179">
    <property type="entry name" value="BAG"/>
    <property type="match status" value="1"/>
</dbReference>
<dbReference type="InterPro" id="IPR029071">
    <property type="entry name" value="Ubiquitin-like_domsf"/>
</dbReference>
<dbReference type="ExpressionAtlas" id="A0A3L6EAU9">
    <property type="expression patterns" value="baseline and differential"/>
</dbReference>
<dbReference type="Gene3D" id="1.20.58.120">
    <property type="entry name" value="BAG domain"/>
    <property type="match status" value="1"/>
</dbReference>
<dbReference type="Pfam" id="PF00240">
    <property type="entry name" value="ubiquitin"/>
    <property type="match status" value="1"/>
</dbReference>
<keyword evidence="1" id="KW-0143">Chaperone</keyword>
<gene>
    <name evidence="5" type="primary">BAG1_4</name>
    <name evidence="5" type="ORF">Zm00014a_013816</name>
</gene>
<feature type="region of interest" description="Disordered" evidence="2">
    <location>
        <begin position="348"/>
        <end position="407"/>
    </location>
</feature>
<feature type="signal peptide" evidence="3">
    <location>
        <begin position="1"/>
        <end position="36"/>
    </location>
</feature>
<dbReference type="Proteomes" id="UP000251960">
    <property type="component" value="Chromosome 6"/>
</dbReference>
<dbReference type="InterPro" id="IPR039773">
    <property type="entry name" value="BAG_chaperone_regulator"/>
</dbReference>
<dbReference type="InterPro" id="IPR036533">
    <property type="entry name" value="BAG_dom_sf"/>
</dbReference>
<evidence type="ECO:0000313" key="5">
    <source>
        <dbReference type="EMBL" id="PWZ17061.1"/>
    </source>
</evidence>
<proteinExistence type="predicted"/>
<dbReference type="SMART" id="SM00213">
    <property type="entry name" value="UBQ"/>
    <property type="match status" value="1"/>
</dbReference>
<dbReference type="Gene3D" id="3.10.20.90">
    <property type="entry name" value="Phosphatidylinositol 3-kinase Catalytic Subunit, Chain A, domain 1"/>
    <property type="match status" value="1"/>
</dbReference>
<feature type="region of interest" description="Disordered" evidence="2">
    <location>
        <begin position="57"/>
        <end position="83"/>
    </location>
</feature>
<reference evidence="5" key="1">
    <citation type="journal article" date="2018" name="Nat. Genet.">
        <title>Extensive intraspecific gene order and gene structural variations between Mo17 and other maize genomes.</title>
        <authorList>
            <person name="Sun S."/>
            <person name="Zhou Y."/>
            <person name="Chen J."/>
            <person name="Shi J."/>
            <person name="Zhao H."/>
            <person name="Zhao H."/>
            <person name="Song W."/>
            <person name="Zhang M."/>
            <person name="Cui Y."/>
            <person name="Dong X."/>
            <person name="Liu H."/>
            <person name="Ma X."/>
            <person name="Jiao Y."/>
            <person name="Wang B."/>
            <person name="Wei X."/>
            <person name="Stein J.C."/>
            <person name="Glaubitz J.C."/>
            <person name="Lu F."/>
            <person name="Yu G."/>
            <person name="Liang C."/>
            <person name="Fengler K."/>
            <person name="Li B."/>
            <person name="Rafalski A."/>
            <person name="Schnable P.S."/>
            <person name="Ware D.H."/>
            <person name="Buckler E.S."/>
            <person name="Lai J."/>
        </authorList>
    </citation>
    <scope>NUCLEOTIDE SEQUENCE [LARGE SCALE GENOMIC DNA]</scope>
    <source>
        <tissue evidence="5">Seedling</tissue>
    </source>
</reference>
<feature type="domain" description="Ubiquitin-like" evidence="4">
    <location>
        <begin position="134"/>
        <end position="204"/>
    </location>
</feature>
<evidence type="ECO:0000256" key="3">
    <source>
        <dbReference type="SAM" id="SignalP"/>
    </source>
</evidence>
<accession>A0A3L6EAU9</accession>
<keyword evidence="3" id="KW-0732">Signal</keyword>
<dbReference type="GO" id="GO:0005737">
    <property type="term" value="C:cytoplasm"/>
    <property type="evidence" value="ECO:0007669"/>
    <property type="project" value="UniProtKB-ARBA"/>
</dbReference>
<dbReference type="PROSITE" id="PS50053">
    <property type="entry name" value="UBIQUITIN_2"/>
    <property type="match status" value="1"/>
</dbReference>
<evidence type="ECO:0000259" key="4">
    <source>
        <dbReference type="PROSITE" id="PS50053"/>
    </source>
</evidence>
<dbReference type="InterPro" id="IPR000626">
    <property type="entry name" value="Ubiquitin-like_dom"/>
</dbReference>
<dbReference type="SUPFAM" id="SSF63491">
    <property type="entry name" value="BAG domain"/>
    <property type="match status" value="1"/>
</dbReference>
<dbReference type="PANTHER" id="PTHR12329:SF20">
    <property type="entry name" value="OS06G0126500 PROTEIN"/>
    <property type="match status" value="1"/>
</dbReference>
<dbReference type="SUPFAM" id="SSF54236">
    <property type="entry name" value="Ubiquitin-like"/>
    <property type="match status" value="1"/>
</dbReference>
<dbReference type="PANTHER" id="PTHR12329">
    <property type="entry name" value="BCL2-ASSOCIATED ATHANOGENE"/>
    <property type="match status" value="1"/>
</dbReference>
<name>A0A3L6EAU9_MAIZE</name>
<dbReference type="AlphaFoldDB" id="A0A3L6EAU9"/>
<sequence length="412" mass="44544">MRWFPHPHPPRPPARSHCIPACHYFFLLLAVHPSVGLLCPPACHHFRPAQAGSRQAGSAVSSMLGASASRGRKPAPPSVKLGAAKEAPATVAAASGGGKVSAEEVWEVRPGGMLVQKRGGAADDEPSPGVKPVPTIRVKAKHAGVTHEIYVSAEASFGELKKLVAAKTGLHPDDQKVLYKDKERDSKAFLDVAGVKDRSKVVVVEDPEARARRLIEERRNGHLQKAASAVAAVTAEVDKLAPKVAALDASVRKGEKVAEKDVVQVTELLMNELLRLDAVVADGDVKAQRRMQVRSKDPSIRYLAFFPVEFQRRGRLNLNRFRRSSQVKRVQKYVETLDAVAARNAATVRKSVAKPAPPPPPQQQQQARQARWEMLDLLSSLPSTSSASSTTTVSSTASSGAPPTNRLDWMLF</sequence>